<dbReference type="GO" id="GO:0016747">
    <property type="term" value="F:acyltransferase activity, transferring groups other than amino-acyl groups"/>
    <property type="evidence" value="ECO:0007669"/>
    <property type="project" value="InterPro"/>
</dbReference>
<organism evidence="2 3">
    <name type="scientific">Adhaeribacter swui</name>
    <dbReference type="NCBI Taxonomy" id="2086471"/>
    <lineage>
        <taxon>Bacteria</taxon>
        <taxon>Pseudomonadati</taxon>
        <taxon>Bacteroidota</taxon>
        <taxon>Cytophagia</taxon>
        <taxon>Cytophagales</taxon>
        <taxon>Hymenobacteraceae</taxon>
        <taxon>Adhaeribacter</taxon>
    </lineage>
</organism>
<name>A0A7G7GEX4_9BACT</name>
<gene>
    <name evidence="2" type="ORF">HUW51_02020</name>
</gene>
<keyword evidence="3" id="KW-1185">Reference proteome</keyword>
<dbReference type="KEGG" id="aswu:HUW51_02020"/>
<evidence type="ECO:0000259" key="1">
    <source>
        <dbReference type="Pfam" id="PF00583"/>
    </source>
</evidence>
<dbReference type="EMBL" id="CP055156">
    <property type="protein sequence ID" value="QNF35708.1"/>
    <property type="molecule type" value="Genomic_DNA"/>
</dbReference>
<dbReference type="InterPro" id="IPR016181">
    <property type="entry name" value="Acyl_CoA_acyltransferase"/>
</dbReference>
<dbReference type="Gene3D" id="3.40.630.30">
    <property type="match status" value="1"/>
</dbReference>
<dbReference type="InterPro" id="IPR000182">
    <property type="entry name" value="GNAT_dom"/>
</dbReference>
<evidence type="ECO:0000313" key="2">
    <source>
        <dbReference type="EMBL" id="QNF35708.1"/>
    </source>
</evidence>
<accession>A0A7G7GEX4</accession>
<dbReference type="AlphaFoldDB" id="A0A7G7GEX4"/>
<sequence>MILKLRRRYLRETNFRRQGISRQLLPASEQWLRQKGCTQIDSDMQLNNTISYHFHIRMGFKEAAQLIAFIKDLD</sequence>
<keyword evidence="2" id="KW-0808">Transferase</keyword>
<dbReference type="Pfam" id="PF00583">
    <property type="entry name" value="Acetyltransf_1"/>
    <property type="match status" value="1"/>
</dbReference>
<feature type="domain" description="N-acetyltransferase" evidence="1">
    <location>
        <begin position="14"/>
        <end position="60"/>
    </location>
</feature>
<dbReference type="Proteomes" id="UP000515237">
    <property type="component" value="Chromosome"/>
</dbReference>
<dbReference type="SUPFAM" id="SSF55729">
    <property type="entry name" value="Acyl-CoA N-acyltransferases (Nat)"/>
    <property type="match status" value="1"/>
</dbReference>
<reference evidence="2 3" key="1">
    <citation type="journal article" date="2018" name="Int. J. Syst. Evol. Microbiol.">
        <title>Adhaeribacter swui sp. nov., isolated from wet mud.</title>
        <authorList>
            <person name="Kim D.U."/>
            <person name="Kim K.W."/>
            <person name="Kang M.S."/>
            <person name="Kim J.Y."/>
            <person name="Jang J.H."/>
            <person name="Kim M.K."/>
        </authorList>
    </citation>
    <scope>NUCLEOTIDE SEQUENCE [LARGE SCALE GENOMIC DNA]</scope>
    <source>
        <strain evidence="2 3">KCTC 52873</strain>
    </source>
</reference>
<evidence type="ECO:0000313" key="3">
    <source>
        <dbReference type="Proteomes" id="UP000515237"/>
    </source>
</evidence>
<protein>
    <submittedName>
        <fullName evidence="2">GNAT family N-acetyltransferase</fullName>
    </submittedName>
</protein>
<dbReference type="RefSeq" id="WP_185274403.1">
    <property type="nucleotide sequence ID" value="NZ_CP055156.1"/>
</dbReference>
<dbReference type="CDD" id="cd04301">
    <property type="entry name" value="NAT_SF"/>
    <property type="match status" value="1"/>
</dbReference>
<proteinExistence type="predicted"/>